<feature type="compositionally biased region" description="Basic residues" evidence="1">
    <location>
        <begin position="858"/>
        <end position="868"/>
    </location>
</feature>
<accession>A0A166YJ55</accession>
<evidence type="ECO:0000313" key="3">
    <source>
        <dbReference type="Proteomes" id="UP000076863"/>
    </source>
</evidence>
<dbReference type="GO" id="GO:0031297">
    <property type="term" value="P:replication fork processing"/>
    <property type="evidence" value="ECO:0007669"/>
    <property type="project" value="InterPro"/>
</dbReference>
<proteinExistence type="predicted"/>
<feature type="compositionally biased region" description="Polar residues" evidence="1">
    <location>
        <begin position="226"/>
        <end position="243"/>
    </location>
</feature>
<reference evidence="2 3" key="1">
    <citation type="journal article" date="2016" name="Genome Biol. Evol.">
        <title>Divergent and convergent evolution of fungal pathogenicity.</title>
        <authorList>
            <person name="Shang Y."/>
            <person name="Xiao G."/>
            <person name="Zheng P."/>
            <person name="Cen K."/>
            <person name="Zhan S."/>
            <person name="Wang C."/>
        </authorList>
    </citation>
    <scope>NUCLEOTIDE SEQUENCE [LARGE SCALE GENOMIC DNA]</scope>
    <source>
        <strain evidence="2 3">RCEF 3172</strain>
    </source>
</reference>
<protein>
    <submittedName>
        <fullName evidence="2">Methyl methanesulfonate-sensitivity protein 22</fullName>
    </submittedName>
</protein>
<dbReference type="OrthoDB" id="2386201at2759"/>
<feature type="region of interest" description="Disordered" evidence="1">
    <location>
        <begin position="842"/>
        <end position="868"/>
    </location>
</feature>
<organism evidence="2 3">
    <name type="scientific">Beauveria brongniartii RCEF 3172</name>
    <dbReference type="NCBI Taxonomy" id="1081107"/>
    <lineage>
        <taxon>Eukaryota</taxon>
        <taxon>Fungi</taxon>
        <taxon>Dikarya</taxon>
        <taxon>Ascomycota</taxon>
        <taxon>Pezizomycotina</taxon>
        <taxon>Sordariomycetes</taxon>
        <taxon>Hypocreomycetidae</taxon>
        <taxon>Hypocreales</taxon>
        <taxon>Cordycipitaceae</taxon>
        <taxon>Beauveria</taxon>
        <taxon>Beauveria brongniartii</taxon>
    </lineage>
</organism>
<dbReference type="Pfam" id="PF09462">
    <property type="entry name" value="Mus7"/>
    <property type="match status" value="1"/>
</dbReference>
<dbReference type="GO" id="GO:0035361">
    <property type="term" value="C:Cul8-RING ubiquitin ligase complex"/>
    <property type="evidence" value="ECO:0007669"/>
    <property type="project" value="TreeGrafter"/>
</dbReference>
<feature type="compositionally biased region" description="Acidic residues" evidence="1">
    <location>
        <begin position="11"/>
        <end position="20"/>
    </location>
</feature>
<dbReference type="InterPro" id="IPR019021">
    <property type="entry name" value="Mms22"/>
</dbReference>
<feature type="region of interest" description="Disordered" evidence="1">
    <location>
        <begin position="679"/>
        <end position="711"/>
    </location>
</feature>
<dbReference type="PANTHER" id="PTHR28122">
    <property type="entry name" value="E3 UBIQUITIN-PROTEIN LIGASE SUBSTRATE RECEPTOR MMS22"/>
    <property type="match status" value="1"/>
</dbReference>
<dbReference type="PANTHER" id="PTHR28122:SF1">
    <property type="entry name" value="E3 UBIQUITIN-PROTEIN LIGASE SUBSTRATE RECEPTOR MMS22"/>
    <property type="match status" value="1"/>
</dbReference>
<feature type="region of interest" description="Disordered" evidence="1">
    <location>
        <begin position="217"/>
        <end position="288"/>
    </location>
</feature>
<feature type="region of interest" description="Disordered" evidence="1">
    <location>
        <begin position="435"/>
        <end position="460"/>
    </location>
</feature>
<feature type="compositionally biased region" description="Low complexity" evidence="1">
    <location>
        <begin position="372"/>
        <end position="389"/>
    </location>
</feature>
<dbReference type="EMBL" id="AZHA01000033">
    <property type="protein sequence ID" value="OAA36966.1"/>
    <property type="molecule type" value="Genomic_DNA"/>
</dbReference>
<sequence length="2146" mass="240579">MADWKLLGEVPDSEDEDAFDSQESATGLDSTTTHPDANPEIDHQDIWEFIDSQKAAEPVHNLPSPDGSLSSSLLSSARSVDGLPELDTMFLEGKELGSRLENLGGGPNDLNSLRTYINSENHAPTTFADLSRSSSPNLAVNEDVALPSQDLGLLKNAHDLQRESVRLERSLRPRKPIQEHPYLLENAQYSSLIRQHGMRPVKMAMAHARAARDEIPRDGEFRDDSQGNSLPDLSNSSQLLPSNDTDESGDFGIYNIPSSSPLRTSPWLSHRRSSNHGSSQGDTDNTSVADQDLPALHELLPNSQQQISPSTKRPNTTSGSSARKRRRHDIVDSDPMDVDSRGQDAPAASDKRLAAGPLPPIPRLQPSARHSVVVSPTKTVVTIVDSSSSEAEEHEEEETRERQGSITDESVNERLDYQRRIRGVLPASWLRLDQKASRDKAQKNLHIRQRNRTPEKEMRRGLAQKRTISNAAASTNSILFFDDSDDEETVTQPATAERTYHSQSRIFLIPDEIPVRPDDDLADEGFIIEHDTIDTMFSGPTKRRRSHDASRNSNIGQRSNERATTRPKQQKITASFNRSKSTPSGQLKPRHERNLWHSGSKRQSTPRPTPKPLSILDVIEPDAPQFLRIAARTAKTRFNQGRSSPSKKIIRLAERVDHIDAIVSLNEWKLGSIPQRQDVSEARKNKRKQVSQKHFVERAAGQPTATRTKSKQLRAATQKARKFVKQTSTGGSAHYLPSGFPPNTPSAANIAITENNDGVLPLLEPTNYARRRERIPADSLRPSRPAMLEAEDVGRVAPLIFHRQKKFLDSIYLKNNGESSVDASDVRSEVSTVRLSTASLPKIGQDDFGRRKQSEKQPKHRVRLKKARKPARIDVDAPQYSHAADPLPDSFPFEIEQTGPQTANAEAKLAGLGPYGTVYTTHFESFPLDPGVYFHQSTLLGSGIIEDCRKSVKREILLSPRPRVTFQFGTYSCLWGDWNAQTSSELGIVLDLMVEELEKPEGITVSGESTVLEASKFIAKYATRALNFADQSAVKPFITRVLDVVRSFHTRLSGLIAGRSMPGRGPQTTTMVYDNLLIFVLVTLMICTEDSSLMAEKFQVEDLLRSLAEVSVSNLLLMGIDQLQETYTRLRETGNREQGLRVDQPAIHSWALVMQILEIAHIPRGSFWDVLRQTTVTKDRVSASEARTYESIWKILFTVLPLSEFNSSGILIPGKRYEASGDGWMIVQQLLRPIFSIYRENTRQAPSFNNYCRALINRCHYLVQQWGWRRSGSIIGVIFDFFGSQNLEHLRNEEANASPRFLEQLAGEPSLVVEPGDKCFHIFLKLLALSIQKFRAAGAIKDIRNLVARIIPNHNRQHLKERTVHERDLAALRNHHDLLATLFWAAPPELRPSPALIERLVAPETSHKEASLINIRCWGQIARFIVAKGEASTAFKPFHLWRNNLFQKMVQQFDSAAADIQQQLLALPSEARHTISEDVISSMVLMNKEAVGDVLQASITASLDVMKHAAHLEAATFCLNTLQLQHIYKQFSVWPPELNWNTLRGAISTLDLFVDYISEFKENEESQQSESHILDSVQGDDALLLLDHEISERCFSMVRCILLNGTSSHGRAVSGNFGGIEQGVTVAARLAACFIKGGLVKLHELFKRGKFGLFDGPIHKLDFYQRQYFVLVVVTLLKADIDDFTDAGFTLCELWLLLLVRPNRYLKYQSQLAEILRERGEYFLPSADDGLTSSPNYECNETLFEFAISTMRRSIRDAAPNLRRILTAIHSKALNLVMEQMKEDLKATSSQPVAHVAYVAFARRVISLIRTHGSEICFLDNFYYQISKDYSPSVEDPQLQIAAMVSYGLRLREGDPKVVQQLFFLLFNNFKMALISDSLDEEKKMLQKGMAQDRGITQFVLGKMLPAIIEATATKSAAYPLLDLYVWAAGNRLKRSTTTYCLTDAELPGVKSVLQTILNGVDVWIAEQAPLTDVRLHTLQSFFAGFNLLWPSIYEYSLNQDISSGPWSDITELISTLGQYVISSKDSLCQGRFWNSPQRFNEFFAAVAADSAPNRGMADVDVEGFVDNIKQDVDRNWFEADGRISIQTPGKSRGGGALQGVLQARWDAATLIAGIKVQFMEWLHWKKKLDGGVSPMEREAFEMRLF</sequence>
<feature type="compositionally biased region" description="Polar residues" evidence="1">
    <location>
        <begin position="21"/>
        <end position="35"/>
    </location>
</feature>
<evidence type="ECO:0000313" key="2">
    <source>
        <dbReference type="EMBL" id="OAA36966.1"/>
    </source>
</evidence>
<feature type="compositionally biased region" description="Polar residues" evidence="1">
    <location>
        <begin position="275"/>
        <end position="288"/>
    </location>
</feature>
<feature type="compositionally biased region" description="Polar residues" evidence="1">
    <location>
        <begin position="301"/>
        <end position="321"/>
    </location>
</feature>
<dbReference type="GO" id="GO:0005634">
    <property type="term" value="C:nucleus"/>
    <property type="evidence" value="ECO:0007669"/>
    <property type="project" value="InterPro"/>
</dbReference>
<feature type="region of interest" description="Disordered" evidence="1">
    <location>
        <begin position="1"/>
        <end position="73"/>
    </location>
</feature>
<feature type="region of interest" description="Disordered" evidence="1">
    <location>
        <begin position="301"/>
        <end position="411"/>
    </location>
</feature>
<gene>
    <name evidence="2" type="ORF">BBO_07941</name>
</gene>
<feature type="region of interest" description="Disordered" evidence="1">
    <location>
        <begin position="532"/>
        <end position="615"/>
    </location>
</feature>
<keyword evidence="3" id="KW-1185">Reference proteome</keyword>
<dbReference type="GO" id="GO:0000724">
    <property type="term" value="P:double-strand break repair via homologous recombination"/>
    <property type="evidence" value="ECO:0007669"/>
    <property type="project" value="TreeGrafter"/>
</dbReference>
<feature type="compositionally biased region" description="Basic and acidic residues" evidence="1">
    <location>
        <begin position="844"/>
        <end position="857"/>
    </location>
</feature>
<feature type="compositionally biased region" description="Polar residues" evidence="1">
    <location>
        <begin position="256"/>
        <end position="267"/>
    </location>
</feature>
<name>A0A166YJ55_9HYPO</name>
<evidence type="ECO:0000256" key="1">
    <source>
        <dbReference type="SAM" id="MobiDB-lite"/>
    </source>
</evidence>
<comment type="caution">
    <text evidence="2">The sequence shown here is derived from an EMBL/GenBank/DDBJ whole genome shotgun (WGS) entry which is preliminary data.</text>
</comment>
<dbReference type="Proteomes" id="UP000076863">
    <property type="component" value="Unassembled WGS sequence"/>
</dbReference>
<feature type="compositionally biased region" description="Polar residues" evidence="1">
    <location>
        <begin position="566"/>
        <end position="585"/>
    </location>
</feature>